<dbReference type="Pfam" id="PF09648">
    <property type="entry name" value="YycI"/>
    <property type="match status" value="1"/>
</dbReference>
<keyword evidence="1" id="KW-0812">Transmembrane</keyword>
<keyword evidence="4" id="KW-1185">Reference proteome</keyword>
<evidence type="ECO:0000313" key="3">
    <source>
        <dbReference type="EMBL" id="SIN92054.1"/>
    </source>
</evidence>
<feature type="transmembrane region" description="Helical" evidence="1">
    <location>
        <begin position="6"/>
        <end position="26"/>
    </location>
</feature>
<dbReference type="InterPro" id="IPR018604">
    <property type="entry name" value="YycI-like"/>
</dbReference>
<dbReference type="RefSeq" id="WP_034547108.1">
    <property type="nucleotide sequence ID" value="NZ_FSRN01000001.1"/>
</dbReference>
<dbReference type="eggNOG" id="COG4853">
    <property type="taxonomic scope" value="Bacteria"/>
</dbReference>
<evidence type="ECO:0000256" key="1">
    <source>
        <dbReference type="SAM" id="Phobius"/>
    </source>
</evidence>
<sequence length="285" mass="32705">MDFKRIQIIFIITFLFLNTFLIFTYFDKNKSYYTSSSNQEIDFIEEMENENIQLPNFSEIENKVPYVQAETNNLLEDNVDQLKNRSGTVEEDGSLYSSLLSNPLALSEEMEITEEDIKLLDEFVISDQVLFGKNYRYFSYNSADQKIKYTQIANNIPIADGTSEIVFHLNNKKQVISYDQTFAGPVTVQGESRKLITDKNAVEILYQNDEIPASATVKKPVLTYSKTLLLEKLSMYAPVWYVEVTNSGTIEYKRVDALSGSIIRSNMNEEATIKEAVVEEEIKTN</sequence>
<dbReference type="AlphaFoldDB" id="A0A1N6FA01"/>
<dbReference type="Gene3D" id="2.40.128.690">
    <property type="entry name" value="YycH protein, domain 3-like"/>
    <property type="match status" value="1"/>
</dbReference>
<dbReference type="GO" id="GO:0016020">
    <property type="term" value="C:membrane"/>
    <property type="evidence" value="ECO:0007669"/>
    <property type="project" value="InterPro"/>
</dbReference>
<gene>
    <name evidence="3" type="ORF">SAMN05878443_0489</name>
</gene>
<name>A0A1N6FA01_9LACT</name>
<evidence type="ECO:0000313" key="4">
    <source>
        <dbReference type="Proteomes" id="UP000184758"/>
    </source>
</evidence>
<keyword evidence="1" id="KW-1133">Transmembrane helix</keyword>
<dbReference type="STRING" id="28230.SAMN05878443_0489"/>
<dbReference type="Proteomes" id="UP000184758">
    <property type="component" value="Unassembled WGS sequence"/>
</dbReference>
<dbReference type="EMBL" id="FSRN01000001">
    <property type="protein sequence ID" value="SIN92054.1"/>
    <property type="molecule type" value="Genomic_DNA"/>
</dbReference>
<feature type="domain" description="Regulatory protein YycH-like" evidence="2">
    <location>
        <begin position="35"/>
        <end position="257"/>
    </location>
</feature>
<protein>
    <submittedName>
        <fullName evidence="3">Two-component signal transduction system YycFG, regulatory protein YycI</fullName>
    </submittedName>
</protein>
<reference evidence="4" key="1">
    <citation type="submission" date="2016-11" db="EMBL/GenBank/DDBJ databases">
        <authorList>
            <person name="Varghese N."/>
            <person name="Submissions S."/>
        </authorList>
    </citation>
    <scope>NUCLEOTIDE SEQUENCE [LARGE SCALE GENOMIC DNA]</scope>
    <source>
        <strain evidence="4">313</strain>
    </source>
</reference>
<dbReference type="OrthoDB" id="2135943at2"/>
<organism evidence="3 4">
    <name type="scientific">Carnobacterium alterfunditum</name>
    <dbReference type="NCBI Taxonomy" id="28230"/>
    <lineage>
        <taxon>Bacteria</taxon>
        <taxon>Bacillati</taxon>
        <taxon>Bacillota</taxon>
        <taxon>Bacilli</taxon>
        <taxon>Lactobacillales</taxon>
        <taxon>Carnobacteriaceae</taxon>
        <taxon>Carnobacterium</taxon>
    </lineage>
</organism>
<keyword evidence="1" id="KW-0472">Membrane</keyword>
<evidence type="ECO:0000259" key="2">
    <source>
        <dbReference type="Pfam" id="PF09648"/>
    </source>
</evidence>
<accession>A0A1N6FA01</accession>
<proteinExistence type="predicted"/>